<accession>A0A5C3QIV1</accession>
<keyword evidence="2" id="KW-1185">Reference proteome</keyword>
<sequence>MYGGASLCQLHENVPRYHNVNSLSDTQGNVRGAVPYRTTPAHLHTMRAFSPQAPPTMSVNCPTTEPADGDPSFSIDVVYMGPGTDIDDLSMSAEEELVADFHRLFHLYQPITRIIGPELAPAPPTISTESGGTPTVPVQTVPPSVSHANSVIAASGIHSSRIQPSVLGSSLKERSSPDSPSAYTHVVLPTTIPWPASQAPPIAGYAMTTTPGTFRQFLRSKAAGRPLYGWGTFVGVNPDKRPTVDPEYEQPLLMRIDTASPRSWLWAIQQPGLLSINPSTGEAHLLGNDRLTLQAKGTLLRRREDLYISKKKVDEMVFRVREQQESARYVGYGGTCG</sequence>
<proteinExistence type="predicted"/>
<dbReference type="EMBL" id="ML178829">
    <property type="protein sequence ID" value="TFL00381.1"/>
    <property type="molecule type" value="Genomic_DNA"/>
</dbReference>
<evidence type="ECO:0000313" key="1">
    <source>
        <dbReference type="EMBL" id="TFL00381.1"/>
    </source>
</evidence>
<name>A0A5C3QIV1_9AGAR</name>
<dbReference type="AlphaFoldDB" id="A0A5C3QIV1"/>
<evidence type="ECO:0000313" key="2">
    <source>
        <dbReference type="Proteomes" id="UP000305067"/>
    </source>
</evidence>
<dbReference type="Proteomes" id="UP000305067">
    <property type="component" value="Unassembled WGS sequence"/>
</dbReference>
<gene>
    <name evidence="1" type="ORF">BDV98DRAFT_113984</name>
</gene>
<organism evidence="1 2">
    <name type="scientific">Pterulicium gracile</name>
    <dbReference type="NCBI Taxonomy" id="1884261"/>
    <lineage>
        <taxon>Eukaryota</taxon>
        <taxon>Fungi</taxon>
        <taxon>Dikarya</taxon>
        <taxon>Basidiomycota</taxon>
        <taxon>Agaricomycotina</taxon>
        <taxon>Agaricomycetes</taxon>
        <taxon>Agaricomycetidae</taxon>
        <taxon>Agaricales</taxon>
        <taxon>Pleurotineae</taxon>
        <taxon>Pterulaceae</taxon>
        <taxon>Pterulicium</taxon>
    </lineage>
</organism>
<protein>
    <submittedName>
        <fullName evidence="1">Uncharacterized protein</fullName>
    </submittedName>
</protein>
<reference evidence="1 2" key="1">
    <citation type="journal article" date="2019" name="Nat. Ecol. Evol.">
        <title>Megaphylogeny resolves global patterns of mushroom evolution.</title>
        <authorList>
            <person name="Varga T."/>
            <person name="Krizsan K."/>
            <person name="Foldi C."/>
            <person name="Dima B."/>
            <person name="Sanchez-Garcia M."/>
            <person name="Sanchez-Ramirez S."/>
            <person name="Szollosi G.J."/>
            <person name="Szarkandi J.G."/>
            <person name="Papp V."/>
            <person name="Albert L."/>
            <person name="Andreopoulos W."/>
            <person name="Angelini C."/>
            <person name="Antonin V."/>
            <person name="Barry K.W."/>
            <person name="Bougher N.L."/>
            <person name="Buchanan P."/>
            <person name="Buyck B."/>
            <person name="Bense V."/>
            <person name="Catcheside P."/>
            <person name="Chovatia M."/>
            <person name="Cooper J."/>
            <person name="Damon W."/>
            <person name="Desjardin D."/>
            <person name="Finy P."/>
            <person name="Geml J."/>
            <person name="Haridas S."/>
            <person name="Hughes K."/>
            <person name="Justo A."/>
            <person name="Karasinski D."/>
            <person name="Kautmanova I."/>
            <person name="Kiss B."/>
            <person name="Kocsube S."/>
            <person name="Kotiranta H."/>
            <person name="LaButti K.M."/>
            <person name="Lechner B.E."/>
            <person name="Liimatainen K."/>
            <person name="Lipzen A."/>
            <person name="Lukacs Z."/>
            <person name="Mihaltcheva S."/>
            <person name="Morgado L.N."/>
            <person name="Niskanen T."/>
            <person name="Noordeloos M.E."/>
            <person name="Ohm R.A."/>
            <person name="Ortiz-Santana B."/>
            <person name="Ovrebo C."/>
            <person name="Racz N."/>
            <person name="Riley R."/>
            <person name="Savchenko A."/>
            <person name="Shiryaev A."/>
            <person name="Soop K."/>
            <person name="Spirin V."/>
            <person name="Szebenyi C."/>
            <person name="Tomsovsky M."/>
            <person name="Tulloss R.E."/>
            <person name="Uehling J."/>
            <person name="Grigoriev I.V."/>
            <person name="Vagvolgyi C."/>
            <person name="Papp T."/>
            <person name="Martin F.M."/>
            <person name="Miettinen O."/>
            <person name="Hibbett D.S."/>
            <person name="Nagy L.G."/>
        </authorList>
    </citation>
    <scope>NUCLEOTIDE SEQUENCE [LARGE SCALE GENOMIC DNA]</scope>
    <source>
        <strain evidence="1 2">CBS 309.79</strain>
    </source>
</reference>